<dbReference type="EMBL" id="JBCGBO010000024">
    <property type="protein sequence ID" value="KAK9182412.1"/>
    <property type="molecule type" value="Genomic_DNA"/>
</dbReference>
<feature type="transmembrane region" description="Helical" evidence="6">
    <location>
        <begin position="756"/>
        <end position="780"/>
    </location>
</feature>
<dbReference type="Pfam" id="PF03110">
    <property type="entry name" value="SBP"/>
    <property type="match status" value="1"/>
</dbReference>
<keyword evidence="6" id="KW-0472">Membrane</keyword>
<dbReference type="InterPro" id="IPR036893">
    <property type="entry name" value="SBP_sf"/>
</dbReference>
<dbReference type="PANTHER" id="PTHR31251">
    <property type="entry name" value="SQUAMOSA PROMOTER-BINDING-LIKE PROTEIN 4"/>
    <property type="match status" value="1"/>
</dbReference>
<evidence type="ECO:0000313" key="9">
    <source>
        <dbReference type="Proteomes" id="UP001428341"/>
    </source>
</evidence>
<evidence type="ECO:0000256" key="1">
    <source>
        <dbReference type="ARBA" id="ARBA00022723"/>
    </source>
</evidence>
<organism evidence="8 9">
    <name type="scientific">Citrus x changshan-huyou</name>
    <dbReference type="NCBI Taxonomy" id="2935761"/>
    <lineage>
        <taxon>Eukaryota</taxon>
        <taxon>Viridiplantae</taxon>
        <taxon>Streptophyta</taxon>
        <taxon>Embryophyta</taxon>
        <taxon>Tracheophyta</taxon>
        <taxon>Spermatophyta</taxon>
        <taxon>Magnoliopsida</taxon>
        <taxon>eudicotyledons</taxon>
        <taxon>Gunneridae</taxon>
        <taxon>Pentapetalae</taxon>
        <taxon>rosids</taxon>
        <taxon>malvids</taxon>
        <taxon>Sapindales</taxon>
        <taxon>Rutaceae</taxon>
        <taxon>Aurantioideae</taxon>
        <taxon>Citrus</taxon>
    </lineage>
</organism>
<protein>
    <recommendedName>
        <fullName evidence="7">SBP-type domain-containing protein</fullName>
    </recommendedName>
</protein>
<proteinExistence type="predicted"/>
<feature type="region of interest" description="Disordered" evidence="5">
    <location>
        <begin position="281"/>
        <end position="307"/>
    </location>
</feature>
<feature type="compositionally biased region" description="Polar residues" evidence="5">
    <location>
        <begin position="294"/>
        <end position="307"/>
    </location>
</feature>
<dbReference type="PANTHER" id="PTHR31251:SF108">
    <property type="entry name" value="SQUAMOSA PROMOTER-BINDING-LIKE PROTEIN 7"/>
    <property type="match status" value="1"/>
</dbReference>
<evidence type="ECO:0000256" key="3">
    <source>
        <dbReference type="ARBA" id="ARBA00022833"/>
    </source>
</evidence>
<dbReference type="InterPro" id="IPR004333">
    <property type="entry name" value="SBP_dom"/>
</dbReference>
<keyword evidence="6" id="KW-1133">Transmembrane helix</keyword>
<keyword evidence="2 4" id="KW-0863">Zinc-finger</keyword>
<accession>A0AAP0LQU3</accession>
<evidence type="ECO:0000256" key="4">
    <source>
        <dbReference type="PROSITE-ProRule" id="PRU00470"/>
    </source>
</evidence>
<keyword evidence="6" id="KW-0812">Transmembrane</keyword>
<keyword evidence="3" id="KW-0862">Zinc</keyword>
<gene>
    <name evidence="8" type="ORF">WN944_025556</name>
</gene>
<evidence type="ECO:0000256" key="2">
    <source>
        <dbReference type="ARBA" id="ARBA00022771"/>
    </source>
</evidence>
<dbReference type="PROSITE" id="PS51141">
    <property type="entry name" value="ZF_SBP"/>
    <property type="match status" value="1"/>
</dbReference>
<dbReference type="Pfam" id="PF26102">
    <property type="entry name" value="Ig_SPL7"/>
    <property type="match status" value="1"/>
</dbReference>
<reference evidence="8 9" key="1">
    <citation type="submission" date="2024-05" db="EMBL/GenBank/DDBJ databases">
        <title>Haplotype-resolved chromosome-level genome assembly of Huyou (Citrus changshanensis).</title>
        <authorList>
            <person name="Miao C."/>
            <person name="Chen W."/>
            <person name="Wu Y."/>
            <person name="Wang L."/>
            <person name="Zhao S."/>
            <person name="Grierson D."/>
            <person name="Xu C."/>
            <person name="Chen K."/>
        </authorList>
    </citation>
    <scope>NUCLEOTIDE SEQUENCE [LARGE SCALE GENOMIC DNA]</scope>
    <source>
        <strain evidence="8">01-14</strain>
        <tissue evidence="8">Leaf</tissue>
    </source>
</reference>
<dbReference type="InterPro" id="IPR044817">
    <property type="entry name" value="SBP-like"/>
</dbReference>
<dbReference type="GO" id="GO:0005634">
    <property type="term" value="C:nucleus"/>
    <property type="evidence" value="ECO:0007669"/>
    <property type="project" value="InterPro"/>
</dbReference>
<dbReference type="SUPFAM" id="SSF103612">
    <property type="entry name" value="SBT domain"/>
    <property type="match status" value="1"/>
</dbReference>
<dbReference type="AlphaFoldDB" id="A0AAP0LQU3"/>
<feature type="domain" description="SBP-type" evidence="7">
    <location>
        <begin position="128"/>
        <end position="205"/>
    </location>
</feature>
<evidence type="ECO:0000259" key="7">
    <source>
        <dbReference type="PROSITE" id="PS51141"/>
    </source>
</evidence>
<evidence type="ECO:0000256" key="6">
    <source>
        <dbReference type="SAM" id="Phobius"/>
    </source>
</evidence>
<keyword evidence="1" id="KW-0479">Metal-binding</keyword>
<dbReference type="GO" id="GO:0008270">
    <property type="term" value="F:zinc ion binding"/>
    <property type="evidence" value="ECO:0007669"/>
    <property type="project" value="UniProtKB-KW"/>
</dbReference>
<feature type="compositionally biased region" description="Basic and acidic residues" evidence="5">
    <location>
        <begin position="283"/>
        <end position="293"/>
    </location>
</feature>
<keyword evidence="9" id="KW-1185">Reference proteome</keyword>
<sequence>MERDGVERPRIPEMEVHPAMVTEADPSASALWDWSDLLDFTTDDHFNLPLDPAQLELNPLPEPQPEPPVVNNLERVRKRDPRLTCSNFLAGRIPCACPELDEMLEEQEAGLPGKKRARTVRAGHGQGKARCQVPGCEADISELKGYHKRHRVCLRCANASTVLLDGESKRYCQQCGKFHLLSDFDEGKRSCRRKLERHNNRRRRKSVDSKGAVDSEPPGASRCEDIICDDDSGKDSLCLSSQITDQEAFLESEDGLVSALNSAPNTQNVNSDSGISAVASGEIRTERGKDDSKASLSPSNCDNKSSYSSLCPTGRISFKLYDWNPAEFPRRLRHQIFHWLASMPVELEGYIRPGCTILTVFIAMPKIMWAKLYEDPIRYVHNFVVEPGTASMLSGRGSMFVHLNNMIFHVKGGTSVVKVDVKVQAPKLHYVQPSCFEAGKPLEFVACGSNLIQPKLRFLISFAGKYLPHDYCIVSPLGGSEGESLALEHQFYKINVPHIEANLFGPAFIEVENESGLSNFIPVLIGDKGTCSEIKIIQQRFEASFFSKRSQFMASGLLSDLCEVSALRQKALTELLVDIAWLLKAPASESFRQTISSSEVQRFNQLLSFLIYNESTTILEKMLQNMKILMNNIESNIAVNGISDSDMGLLLKYMDYARGILCQKVKKDEGPMQHSGNIVPKMISSSQSCLQANSLVPSTKQDLVVRSNDKIGAVMGSATVDRCEVVPLLNREVVMNVNLIKEWPRKSCSPIFSGRVLSSLPTVTVIAMAAVCFGVCLVVLHPQKVGHFATSIRRSLFSNL</sequence>
<feature type="compositionally biased region" description="Basic residues" evidence="5">
    <location>
        <begin position="195"/>
        <end position="205"/>
    </location>
</feature>
<dbReference type="Gene3D" id="4.10.1100.10">
    <property type="entry name" value="Transcription factor, SBP-box domain"/>
    <property type="match status" value="1"/>
</dbReference>
<dbReference type="Proteomes" id="UP001428341">
    <property type="component" value="Unassembled WGS sequence"/>
</dbReference>
<dbReference type="GO" id="GO:0003677">
    <property type="term" value="F:DNA binding"/>
    <property type="evidence" value="ECO:0007669"/>
    <property type="project" value="InterPro"/>
</dbReference>
<name>A0AAP0LQU3_9ROSI</name>
<evidence type="ECO:0000313" key="8">
    <source>
        <dbReference type="EMBL" id="KAK9182412.1"/>
    </source>
</evidence>
<evidence type="ECO:0000256" key="5">
    <source>
        <dbReference type="SAM" id="MobiDB-lite"/>
    </source>
</evidence>
<feature type="region of interest" description="Disordered" evidence="5">
    <location>
        <begin position="195"/>
        <end position="219"/>
    </location>
</feature>
<comment type="caution">
    <text evidence="8">The sequence shown here is derived from an EMBL/GenBank/DDBJ whole genome shotgun (WGS) entry which is preliminary data.</text>
</comment>